<gene>
    <name evidence="2" type="ORF">Scaly_2982100</name>
</gene>
<dbReference type="PANTHER" id="PTHR33240:SF15">
    <property type="entry name" value="GAG-PRO-LIKE PROTEIN"/>
    <property type="match status" value="1"/>
</dbReference>
<accession>A0AAW2KNC6</accession>
<feature type="compositionally biased region" description="Polar residues" evidence="1">
    <location>
        <begin position="126"/>
        <end position="136"/>
    </location>
</feature>
<sequence>MNEESQEKQDIIFGSQDLEKDVVANNNAVVISATVANFWVKKVLVDNGSSLDIIFYKAFSQMGVNNADLSRINTPIISFTGSIAEPMGEDEAEPSKMRIRRTWREIPGIHDVAKVNRSQSRKDQGNPGNATSQNHSGEPKVDGKIGSIKPLYLALIR</sequence>
<dbReference type="AlphaFoldDB" id="A0AAW2KNC6"/>
<comment type="caution">
    <text evidence="2">The sequence shown here is derived from an EMBL/GenBank/DDBJ whole genome shotgun (WGS) entry which is preliminary data.</text>
</comment>
<protein>
    <submittedName>
        <fullName evidence="2">Uncharacterized protein</fullName>
    </submittedName>
</protein>
<evidence type="ECO:0000256" key="1">
    <source>
        <dbReference type="SAM" id="MobiDB-lite"/>
    </source>
</evidence>
<evidence type="ECO:0000313" key="2">
    <source>
        <dbReference type="EMBL" id="KAL0307465.1"/>
    </source>
</evidence>
<reference evidence="2" key="2">
    <citation type="journal article" date="2024" name="Plant">
        <title>Genomic evolution and insights into agronomic trait innovations of Sesamum species.</title>
        <authorList>
            <person name="Miao H."/>
            <person name="Wang L."/>
            <person name="Qu L."/>
            <person name="Liu H."/>
            <person name="Sun Y."/>
            <person name="Le M."/>
            <person name="Wang Q."/>
            <person name="Wei S."/>
            <person name="Zheng Y."/>
            <person name="Lin W."/>
            <person name="Duan Y."/>
            <person name="Cao H."/>
            <person name="Xiong S."/>
            <person name="Wang X."/>
            <person name="Wei L."/>
            <person name="Li C."/>
            <person name="Ma Q."/>
            <person name="Ju M."/>
            <person name="Zhao R."/>
            <person name="Li G."/>
            <person name="Mu C."/>
            <person name="Tian Q."/>
            <person name="Mei H."/>
            <person name="Zhang T."/>
            <person name="Gao T."/>
            <person name="Zhang H."/>
        </authorList>
    </citation>
    <scope>NUCLEOTIDE SEQUENCE</scope>
    <source>
        <strain evidence="2">KEN8</strain>
    </source>
</reference>
<feature type="region of interest" description="Disordered" evidence="1">
    <location>
        <begin position="110"/>
        <end position="143"/>
    </location>
</feature>
<reference evidence="2" key="1">
    <citation type="submission" date="2020-06" db="EMBL/GenBank/DDBJ databases">
        <authorList>
            <person name="Li T."/>
            <person name="Hu X."/>
            <person name="Zhang T."/>
            <person name="Song X."/>
            <person name="Zhang H."/>
            <person name="Dai N."/>
            <person name="Sheng W."/>
            <person name="Hou X."/>
            <person name="Wei L."/>
        </authorList>
    </citation>
    <scope>NUCLEOTIDE SEQUENCE</scope>
    <source>
        <strain evidence="2">KEN8</strain>
        <tissue evidence="2">Leaf</tissue>
    </source>
</reference>
<organism evidence="2">
    <name type="scientific">Sesamum calycinum</name>
    <dbReference type="NCBI Taxonomy" id="2727403"/>
    <lineage>
        <taxon>Eukaryota</taxon>
        <taxon>Viridiplantae</taxon>
        <taxon>Streptophyta</taxon>
        <taxon>Embryophyta</taxon>
        <taxon>Tracheophyta</taxon>
        <taxon>Spermatophyta</taxon>
        <taxon>Magnoliopsida</taxon>
        <taxon>eudicotyledons</taxon>
        <taxon>Gunneridae</taxon>
        <taxon>Pentapetalae</taxon>
        <taxon>asterids</taxon>
        <taxon>lamiids</taxon>
        <taxon>Lamiales</taxon>
        <taxon>Pedaliaceae</taxon>
        <taxon>Sesamum</taxon>
    </lineage>
</organism>
<name>A0AAW2KNC6_9LAMI</name>
<dbReference type="EMBL" id="JACGWM010000360">
    <property type="protein sequence ID" value="KAL0307465.1"/>
    <property type="molecule type" value="Genomic_DNA"/>
</dbReference>
<feature type="compositionally biased region" description="Basic and acidic residues" evidence="1">
    <location>
        <begin position="110"/>
        <end position="124"/>
    </location>
</feature>
<dbReference type="PANTHER" id="PTHR33240">
    <property type="entry name" value="OS08G0508500 PROTEIN"/>
    <property type="match status" value="1"/>
</dbReference>
<proteinExistence type="predicted"/>